<feature type="compositionally biased region" description="Basic and acidic residues" evidence="1">
    <location>
        <begin position="54"/>
        <end position="63"/>
    </location>
</feature>
<accession>R2S392</accession>
<feature type="compositionally biased region" description="Basic residues" evidence="1">
    <location>
        <begin position="38"/>
        <end position="53"/>
    </location>
</feature>
<organism evidence="2 3">
    <name type="scientific">Enterococcus pallens ATCC BAA-351</name>
    <dbReference type="NCBI Taxonomy" id="1158607"/>
    <lineage>
        <taxon>Bacteria</taxon>
        <taxon>Bacillati</taxon>
        <taxon>Bacillota</taxon>
        <taxon>Bacilli</taxon>
        <taxon>Lactobacillales</taxon>
        <taxon>Enterococcaceae</taxon>
        <taxon>Enterococcus</taxon>
    </lineage>
</organism>
<protein>
    <submittedName>
        <fullName evidence="2">Uncharacterized protein</fullName>
    </submittedName>
</protein>
<evidence type="ECO:0000256" key="1">
    <source>
        <dbReference type="SAM" id="MobiDB-lite"/>
    </source>
</evidence>
<proteinExistence type="predicted"/>
<feature type="region of interest" description="Disordered" evidence="1">
    <location>
        <begin position="35"/>
        <end position="63"/>
    </location>
</feature>
<gene>
    <name evidence="2" type="ORF">UAU_04914</name>
</gene>
<dbReference type="RefSeq" id="WP_010759846.1">
    <property type="nucleotide sequence ID" value="NZ_ASWD01000002.1"/>
</dbReference>
<dbReference type="PATRIC" id="fig|1158607.3.peg.4900"/>
<comment type="caution">
    <text evidence="2">The sequence shown here is derived from an EMBL/GenBank/DDBJ whole genome shotgun (WGS) entry which is preliminary data.</text>
</comment>
<dbReference type="HOGENOM" id="CLU_207773_0_0_9"/>
<sequence length="63" mass="7360">MVYLLLLVLGLVLLVQSYLLVNLLQKQRELEQKVAQLARRKRPPGAKQPPRKQKNGEERGQRR</sequence>
<dbReference type="AlphaFoldDB" id="R2S392"/>
<name>R2S392_9ENTE</name>
<evidence type="ECO:0000313" key="2">
    <source>
        <dbReference type="EMBL" id="EOH87331.1"/>
    </source>
</evidence>
<reference evidence="2 3" key="1">
    <citation type="submission" date="2013-02" db="EMBL/GenBank/DDBJ databases">
        <title>The Genome Sequence of Enterococcus pallens BAA-351.</title>
        <authorList>
            <consortium name="The Broad Institute Genome Sequencing Platform"/>
            <consortium name="The Broad Institute Genome Sequencing Center for Infectious Disease"/>
            <person name="Earl A.M."/>
            <person name="Gilmore M.S."/>
            <person name="Lebreton F."/>
            <person name="Walker B."/>
            <person name="Young S.K."/>
            <person name="Zeng Q."/>
            <person name="Gargeya S."/>
            <person name="Fitzgerald M."/>
            <person name="Haas B."/>
            <person name="Abouelleil A."/>
            <person name="Alvarado L."/>
            <person name="Arachchi H.M."/>
            <person name="Berlin A.M."/>
            <person name="Chapman S.B."/>
            <person name="Dewar J."/>
            <person name="Goldberg J."/>
            <person name="Griggs A."/>
            <person name="Gujja S."/>
            <person name="Hansen M."/>
            <person name="Howarth C."/>
            <person name="Imamovic A."/>
            <person name="Larimer J."/>
            <person name="McCowan C."/>
            <person name="Murphy C."/>
            <person name="Neiman D."/>
            <person name="Pearson M."/>
            <person name="Priest M."/>
            <person name="Roberts A."/>
            <person name="Saif S."/>
            <person name="Shea T."/>
            <person name="Sisk P."/>
            <person name="Sykes S."/>
            <person name="Wortman J."/>
            <person name="Nusbaum C."/>
            <person name="Birren B."/>
        </authorList>
    </citation>
    <scope>NUCLEOTIDE SEQUENCE [LARGE SCALE GENOMIC DNA]</scope>
    <source>
        <strain evidence="2 3">ATCC BAA-351</strain>
    </source>
</reference>
<evidence type="ECO:0000313" key="3">
    <source>
        <dbReference type="Proteomes" id="UP000013782"/>
    </source>
</evidence>
<dbReference type="Proteomes" id="UP000013782">
    <property type="component" value="Unassembled WGS sequence"/>
</dbReference>
<dbReference type="EMBL" id="AJAQ01000047">
    <property type="protein sequence ID" value="EOH87331.1"/>
    <property type="molecule type" value="Genomic_DNA"/>
</dbReference>
<keyword evidence="3" id="KW-1185">Reference proteome</keyword>